<dbReference type="AlphaFoldDB" id="A0ABD6BZZ5"/>
<sequence length="597" mass="67426">MSSRRWPTLTEATIRELARSKSYERGQSYYERGAVSDVVRRGEIVRADVEGSQYQPYTVTIEFDDTGIASTDCSCPYDHGGICKHRVAVLLTCGRDPERVREQPPISELIADADRETLHKLLVDLAEDRPEVADRIETRLTTPDDATTDTPVSVNLESIRRQVNHALPKPGQKGHNDAYAEAERMADELDGLIEEAQKAIEAGDGETALDVLTAITDELVSGRWANLLPYDVPRVFEMIDDLSQVFIEAVLTAELTESERNEWEDRLTEWDTQFDYYMGGESTFLAAADAATQSWDDPRVQQAMAGELDEGAFWEDDDAWYGDNIVTARLSLLERDGRTEEYLNLAAAANQSEAYARMLVQEDRIEEAVDYAIERFSTPDTALELAKTLRAHDETQAALQVAEHGLILDGYRKESLAAWLRDRAASAGDRELAVEAAITAFEVSPSMRTFEAVEELTDDDWNAIKADLLETLRTERPGGSSAAQVVEVFLAEGEYDDAIDLAERTERTSVIEPVVEAVIEERPQWVMRICKSQAEPIIEQGQYDSYQTAVRWLRHAGEASRTADELDEWREYVETIRDDHYQKYKLRPMLDDLLEEF</sequence>
<keyword evidence="1" id="KW-0479">Metal-binding</keyword>
<evidence type="ECO:0000256" key="1">
    <source>
        <dbReference type="PROSITE-ProRule" id="PRU00325"/>
    </source>
</evidence>
<dbReference type="PANTHER" id="PTHR22619:SF0">
    <property type="entry name" value="ZINC FINGER SWIM DOMAIN-CONTAINING PROTEIN 6-LIKE PROTEIN"/>
    <property type="match status" value="1"/>
</dbReference>
<name>A0ABD6BZZ5_9EURY</name>
<dbReference type="InterPro" id="IPR007527">
    <property type="entry name" value="Znf_SWIM"/>
</dbReference>
<evidence type="ECO:0000313" key="4">
    <source>
        <dbReference type="EMBL" id="MFD1570460.1"/>
    </source>
</evidence>
<dbReference type="RefSeq" id="WP_256419282.1">
    <property type="nucleotide sequence ID" value="NZ_JANHDL010000014.1"/>
</dbReference>
<dbReference type="EMBL" id="JBHUDB010000003">
    <property type="protein sequence ID" value="MFD1570460.1"/>
    <property type="molecule type" value="Genomic_DNA"/>
</dbReference>
<dbReference type="Pfam" id="PF04434">
    <property type="entry name" value="SWIM"/>
    <property type="match status" value="1"/>
</dbReference>
<keyword evidence="1" id="KW-0862">Zinc</keyword>
<keyword evidence="1" id="KW-0863">Zinc-finger</keyword>
<keyword evidence="5" id="KW-1185">Reference proteome</keyword>
<evidence type="ECO:0000256" key="2">
    <source>
        <dbReference type="SAM" id="Coils"/>
    </source>
</evidence>
<dbReference type="PROSITE" id="PS50966">
    <property type="entry name" value="ZF_SWIM"/>
    <property type="match status" value="1"/>
</dbReference>
<gene>
    <name evidence="4" type="ORF">ACFR9T_07625</name>
</gene>
<accession>A0ABD6BZZ5</accession>
<protein>
    <submittedName>
        <fullName evidence="4">SWIM zinc finger domain-containing protein</fullName>
    </submittedName>
</protein>
<dbReference type="GO" id="GO:0008270">
    <property type="term" value="F:zinc ion binding"/>
    <property type="evidence" value="ECO:0007669"/>
    <property type="project" value="UniProtKB-KW"/>
</dbReference>
<reference evidence="4 5" key="1">
    <citation type="journal article" date="2019" name="Int. J. Syst. Evol. Microbiol.">
        <title>The Global Catalogue of Microorganisms (GCM) 10K type strain sequencing project: providing services to taxonomists for standard genome sequencing and annotation.</title>
        <authorList>
            <consortium name="The Broad Institute Genomics Platform"/>
            <consortium name="The Broad Institute Genome Sequencing Center for Infectious Disease"/>
            <person name="Wu L."/>
            <person name="Ma J."/>
        </authorList>
    </citation>
    <scope>NUCLEOTIDE SEQUENCE [LARGE SCALE GENOMIC DNA]</scope>
    <source>
        <strain evidence="4 5">CGMCC 1.12689</strain>
    </source>
</reference>
<dbReference type="Proteomes" id="UP001597185">
    <property type="component" value="Unassembled WGS sequence"/>
</dbReference>
<evidence type="ECO:0000313" key="5">
    <source>
        <dbReference type="Proteomes" id="UP001597185"/>
    </source>
</evidence>
<feature type="domain" description="SWIM-type" evidence="3">
    <location>
        <begin position="57"/>
        <end position="94"/>
    </location>
</feature>
<proteinExistence type="predicted"/>
<dbReference type="PANTHER" id="PTHR22619">
    <property type="entry name" value="ZINC FINGER SWIM DOMAIN CONTAINING PROTEIN 4, 5, 6"/>
    <property type="match status" value="1"/>
</dbReference>
<comment type="caution">
    <text evidence="4">The sequence shown here is derived from an EMBL/GenBank/DDBJ whole genome shotgun (WGS) entry which is preliminary data.</text>
</comment>
<organism evidence="4 5">
    <name type="scientific">Halorubrum laminariae</name>
    <dbReference type="NCBI Taxonomy" id="1433523"/>
    <lineage>
        <taxon>Archaea</taxon>
        <taxon>Methanobacteriati</taxon>
        <taxon>Methanobacteriota</taxon>
        <taxon>Stenosarchaea group</taxon>
        <taxon>Halobacteria</taxon>
        <taxon>Halobacteriales</taxon>
        <taxon>Haloferacaceae</taxon>
        <taxon>Halorubrum</taxon>
    </lineage>
</organism>
<keyword evidence="2" id="KW-0175">Coiled coil</keyword>
<evidence type="ECO:0000259" key="3">
    <source>
        <dbReference type="PROSITE" id="PS50966"/>
    </source>
</evidence>
<feature type="coiled-coil region" evidence="2">
    <location>
        <begin position="175"/>
        <end position="202"/>
    </location>
</feature>